<feature type="compositionally biased region" description="Polar residues" evidence="1">
    <location>
        <begin position="198"/>
        <end position="207"/>
    </location>
</feature>
<feature type="region of interest" description="Disordered" evidence="1">
    <location>
        <begin position="188"/>
        <end position="207"/>
    </location>
</feature>
<protein>
    <submittedName>
        <fullName evidence="2">Uncharacterized protein</fullName>
    </submittedName>
</protein>
<dbReference type="Proteomes" id="UP000238634">
    <property type="component" value="Unassembled WGS sequence"/>
</dbReference>
<evidence type="ECO:0000313" key="3">
    <source>
        <dbReference type="Proteomes" id="UP000238634"/>
    </source>
</evidence>
<name>A0A2T1DFN0_9CYAN</name>
<evidence type="ECO:0000256" key="1">
    <source>
        <dbReference type="SAM" id="MobiDB-lite"/>
    </source>
</evidence>
<organism evidence="2 3">
    <name type="scientific">Phormidesmis priestleyi ULC007</name>
    <dbReference type="NCBI Taxonomy" id="1920490"/>
    <lineage>
        <taxon>Bacteria</taxon>
        <taxon>Bacillati</taxon>
        <taxon>Cyanobacteriota</taxon>
        <taxon>Cyanophyceae</taxon>
        <taxon>Leptolyngbyales</taxon>
        <taxon>Leptolyngbyaceae</taxon>
        <taxon>Phormidesmis</taxon>
    </lineage>
</organism>
<sequence>MIGLGLTTAGWTVALVAATPEEALRRPFSCPGQPEVEAKNVQVLTTRKWSKGILALYRGNCLTGDKHSSDQQVLSYRVMKQIGMEWRLSSSGSRFTTAEKSKSKPVSLIDYGVGHTVGKGNDRQTILYGQVLSPQVSAIEVTFNNGKSLRDESPDGLFALVAPGATGICDIRVFGYDNQILQRNELISPQKSDPHDGNTCQAISGQL</sequence>
<evidence type="ECO:0000313" key="2">
    <source>
        <dbReference type="EMBL" id="PSB19267.1"/>
    </source>
</evidence>
<proteinExistence type="predicted"/>
<dbReference type="EMBL" id="PVWG01000011">
    <property type="protein sequence ID" value="PSB19267.1"/>
    <property type="molecule type" value="Genomic_DNA"/>
</dbReference>
<keyword evidence="3" id="KW-1185">Reference proteome</keyword>
<accession>A0A2T1DFN0</accession>
<reference evidence="2 3" key="2">
    <citation type="submission" date="2018-03" db="EMBL/GenBank/DDBJ databases">
        <title>The ancient ancestry and fast evolution of plastids.</title>
        <authorList>
            <person name="Moore K.R."/>
            <person name="Magnabosco C."/>
            <person name="Momper L."/>
            <person name="Gold D.A."/>
            <person name="Bosak T."/>
            <person name="Fournier G.P."/>
        </authorList>
    </citation>
    <scope>NUCLEOTIDE SEQUENCE [LARGE SCALE GENOMIC DNA]</scope>
    <source>
        <strain evidence="2 3">ULC007</strain>
    </source>
</reference>
<reference evidence="2 3" key="1">
    <citation type="submission" date="2018-02" db="EMBL/GenBank/DDBJ databases">
        <authorList>
            <person name="Cohen D.B."/>
            <person name="Kent A.D."/>
        </authorList>
    </citation>
    <scope>NUCLEOTIDE SEQUENCE [LARGE SCALE GENOMIC DNA]</scope>
    <source>
        <strain evidence="2 3">ULC007</strain>
    </source>
</reference>
<comment type="caution">
    <text evidence="2">The sequence shown here is derived from an EMBL/GenBank/DDBJ whole genome shotgun (WGS) entry which is preliminary data.</text>
</comment>
<dbReference type="AlphaFoldDB" id="A0A2T1DFN0"/>
<gene>
    <name evidence="2" type="ORF">C7B65_11880</name>
</gene>